<protein>
    <recommendedName>
        <fullName evidence="3">F5/8 type C domain-containing protein</fullName>
    </recommendedName>
</protein>
<reference evidence="4 5" key="1">
    <citation type="submission" date="2018-08" db="EMBL/GenBank/DDBJ databases">
        <title>A genome reference for cultivated species of the human gut microbiota.</title>
        <authorList>
            <person name="Zou Y."/>
            <person name="Xue W."/>
            <person name="Luo G."/>
        </authorList>
    </citation>
    <scope>NUCLEOTIDE SEQUENCE [LARGE SCALE GENOMIC DNA]</scope>
    <source>
        <strain evidence="4 5">AM30-5LB</strain>
    </source>
</reference>
<evidence type="ECO:0000313" key="4">
    <source>
        <dbReference type="EMBL" id="RHD54815.1"/>
    </source>
</evidence>
<dbReference type="EMBL" id="QSJI01000007">
    <property type="protein sequence ID" value="RHD54815.1"/>
    <property type="molecule type" value="Genomic_DNA"/>
</dbReference>
<proteinExistence type="predicted"/>
<sequence>MGRPAPLALANEKEVQMSKRLFATAVIASSLVAGLGFSVPAIADAGNGKVVVSQKDGSITIGNNAISRTFDVKGGGLKTGKIENKLGKTDLTPAEGSEEFYIEGLVNTDRVEPENPLTSVKPGASAGLTTVEAIDKNASEPADPSNAIDGDVNTYWASTEQANGVRPWFELNFHGDKTFRYLEYTPRVNGSSYECTGCITKIKVEVPNVDGQGWKLIKEQELKPANQSGKQEIDLGVDTTASKVRLTATASHHWQAENKNKAANIAEIDVLTSNKKSVIVRADKDAAKWTVDVSSAQNGDGQGKDALIDGDPSTYWHSRYNNNGEGTTEKLPVDITLNRGSKGGSFKTLGYVARSTSANGNWQEFEVYASDETNGLFSESNKLENAAGKTTFKVSYDGVYGDQPGAKWLYFGLKQACDKQYVGIRVTKGQGGNYAAGSEIDLFAEEFTSTPGVDAERPVLKASDLELKGEPVVKDTNVTLNDKAKSGKLVTFNFEPKQFGASTVTVAQKVAMFDGDHYMRKWLEIESSDKTQRFNYIDGEHLNVKDAKNTWTIPTNKGGVVAMDMEKSILGQPFYAEGMFFGSEFPETDTQIVSGDSDAKVGRSRYWTGKNFADFERDNQLTKDGKYVSWQTVVGASHSDGSDMNVVQADFFNYINQISKPSDFRIQYNSWFDNMMFIDDQNIIESFLAVDKHLNETGVRPIESYVVDDGWNQYRKSADQYLTGDDLRRNGSVDGKDGLNHEGFWQFNNKFPDGLTPSSNLVQKLGSDFGVWIGPRGGYNYQGNLAGIIADAGNGSAAGGSIDVADQRYVTKFKDMAVKWMKDYGVNYWKWDGFADSGQYGAFNSGDGVVGYDENHQHMFGGPNGYYHSTDLWEKWIDLFDEVWKTANEEQINKLWISLTCYVNPSPWFLQWSNSVWMQCTADRGERTNGVIDDKMNAMLTYRDGAYYDFVKNHDFQFPMANIYNHDPIFGKEGTGITADSMDGEQFRNYLYMMGTRGTAFWELYYSDSIFNDEKYLINADFLKWEEENFDMLRNAKWVGGNPSSTATLASGTSGAAGEQDAYGFAGFNNAGDEGIISMRNPAATAKKISFKLDSGIGCKSDGSYHVVLDHVYTEGDKAAAEAPKTVKHGQAIEMTLQPGEVQIWHLSKDGDTAAPILSKLYTENNTTLRVQASEHVSGAKFEVLVNGKKVELADNAVKAYADLKTFDITLPAPYGDNVKIEVKAIAGADAAGNKLEGSIARTGYTGGIIATVSEPECTTISRKAASVEGSDGFSAEVTVVNPVAGKTILSQGGQWSISINGEGKAVFTMNGVTAVSDVVVPNLASISVARENNGMMKLYVNGEIAGSAFDKKNVDYTVAKDVIKIDKAAAEKISNVVVYDRALGYDEVTGAPLASLIARAKGIKGAVTAESWAAAGMDQLIAAAEAAQGDAQVDAFAKLTDGYNQLLPKQPEVPEPKFENLAQGKNASAAFVGAAGDATNAGSPLSNALDGKVPETAKPHAIFGADNQHKPAYMQVDLGSDCDVSGVQLWRFFDGGKKYDTTALVASNDPEFAEGSYEVLYYSAADKNKDLFGLGVKPTEDLYAESKEGKVLFGSIEDKASQKTVRARYIRLYGNGYEGSNGGDNHVVELKVFGKKVPEPAKKYQPYEYDLLCMMAGRAQAIVDNGKHFTSESLAKVEDALKAARKTIATIDADVEAGSYTLTYGDVYKVRAALESAVACAQERETSDMVPILPSEPVKPSTPLTPLTPAEPIKPGGSGETQGQKPGSSSDKLVQTGDDSLMLIGGTAAAAVALAGAGIALKRRRSNA</sequence>
<dbReference type="InterPro" id="IPR000421">
    <property type="entry name" value="FA58C"/>
</dbReference>
<keyword evidence="2" id="KW-1133">Transmembrane helix</keyword>
<dbReference type="SUPFAM" id="SSF49785">
    <property type="entry name" value="Galactose-binding domain-like"/>
    <property type="match status" value="3"/>
</dbReference>
<evidence type="ECO:0000256" key="2">
    <source>
        <dbReference type="SAM" id="Phobius"/>
    </source>
</evidence>
<dbReference type="SUPFAM" id="SSF51445">
    <property type="entry name" value="(Trans)glycosidases"/>
    <property type="match status" value="1"/>
</dbReference>
<keyword evidence="2" id="KW-0812">Transmembrane</keyword>
<dbReference type="InterPro" id="IPR013320">
    <property type="entry name" value="ConA-like_dom_sf"/>
</dbReference>
<dbReference type="Gene3D" id="2.60.120.260">
    <property type="entry name" value="Galactose-binding domain-like"/>
    <property type="match status" value="3"/>
</dbReference>
<dbReference type="InterPro" id="IPR013785">
    <property type="entry name" value="Aldolase_TIM"/>
</dbReference>
<organism evidence="4 5">
    <name type="scientific">Collinsella intestinalis</name>
    <dbReference type="NCBI Taxonomy" id="147207"/>
    <lineage>
        <taxon>Bacteria</taxon>
        <taxon>Bacillati</taxon>
        <taxon>Actinomycetota</taxon>
        <taxon>Coriobacteriia</taxon>
        <taxon>Coriobacteriales</taxon>
        <taxon>Coriobacteriaceae</taxon>
        <taxon>Collinsella</taxon>
    </lineage>
</organism>
<name>A0A414FUT7_9ACTN</name>
<feature type="region of interest" description="Disordered" evidence="1">
    <location>
        <begin position="1729"/>
        <end position="1777"/>
    </location>
</feature>
<dbReference type="Pfam" id="PF00754">
    <property type="entry name" value="F5_F8_type_C"/>
    <property type="match status" value="1"/>
</dbReference>
<accession>A0A414FUT7</accession>
<evidence type="ECO:0000313" key="5">
    <source>
        <dbReference type="Proteomes" id="UP000286050"/>
    </source>
</evidence>
<keyword evidence="2" id="KW-0472">Membrane</keyword>
<feature type="domain" description="F5/8 type C" evidence="3">
    <location>
        <begin position="110"/>
        <end position="273"/>
    </location>
</feature>
<gene>
    <name evidence="4" type="ORF">DW787_07145</name>
</gene>
<dbReference type="InterPro" id="IPR008979">
    <property type="entry name" value="Galactose-bd-like_sf"/>
</dbReference>
<dbReference type="InterPro" id="IPR017853">
    <property type="entry name" value="GH"/>
</dbReference>
<dbReference type="Gene3D" id="3.20.20.70">
    <property type="entry name" value="Aldolase class I"/>
    <property type="match status" value="1"/>
</dbReference>
<evidence type="ECO:0000256" key="1">
    <source>
        <dbReference type="SAM" id="MobiDB-lite"/>
    </source>
</evidence>
<feature type="transmembrane region" description="Helical" evidence="2">
    <location>
        <begin position="21"/>
        <end position="43"/>
    </location>
</feature>
<dbReference type="Proteomes" id="UP000286050">
    <property type="component" value="Unassembled WGS sequence"/>
</dbReference>
<comment type="caution">
    <text evidence="4">The sequence shown here is derived from an EMBL/GenBank/DDBJ whole genome shotgun (WGS) entry which is preliminary data.</text>
</comment>
<dbReference type="SUPFAM" id="SSF49899">
    <property type="entry name" value="Concanavalin A-like lectins/glucanases"/>
    <property type="match status" value="1"/>
</dbReference>
<feature type="compositionally biased region" description="Polar residues" evidence="1">
    <location>
        <begin position="1762"/>
        <end position="1774"/>
    </location>
</feature>
<feature type="transmembrane region" description="Helical" evidence="2">
    <location>
        <begin position="1782"/>
        <end position="1802"/>
    </location>
</feature>
<dbReference type="PROSITE" id="PS50022">
    <property type="entry name" value="FA58C_3"/>
    <property type="match status" value="1"/>
</dbReference>
<evidence type="ECO:0000259" key="3">
    <source>
        <dbReference type="PROSITE" id="PS50022"/>
    </source>
</evidence>